<gene>
    <name evidence="1" type="ORF">EJB05_26454</name>
</gene>
<dbReference type="AlphaFoldDB" id="A0A5J9UJU3"/>
<name>A0A5J9UJU3_9POAL</name>
<accession>A0A5J9UJU3</accession>
<keyword evidence="2" id="KW-1185">Reference proteome</keyword>
<comment type="caution">
    <text evidence="1">The sequence shown here is derived from an EMBL/GenBank/DDBJ whole genome shotgun (WGS) entry which is preliminary data.</text>
</comment>
<dbReference type="EMBL" id="RWGY01000013">
    <property type="protein sequence ID" value="TVU24059.1"/>
    <property type="molecule type" value="Genomic_DNA"/>
</dbReference>
<proteinExistence type="predicted"/>
<dbReference type="Gramene" id="TVU24059">
    <property type="protein sequence ID" value="TVU24059"/>
    <property type="gene ID" value="EJB05_26454"/>
</dbReference>
<sequence length="119" mass="13255">MLVAEEENPFSGFHIVTAVMQLNQKKQPRFHNLQIRPSEKNKIVQDSIKIICSQDEPPEKNGCVPKTPVGFLAEAIHGLAPIAGSCSDLDKQRLQVERAVAAFALLLRVRLWRIKSAGQ</sequence>
<evidence type="ECO:0000313" key="2">
    <source>
        <dbReference type="Proteomes" id="UP000324897"/>
    </source>
</evidence>
<feature type="non-terminal residue" evidence="1">
    <location>
        <position position="1"/>
    </location>
</feature>
<dbReference type="Proteomes" id="UP000324897">
    <property type="component" value="Chromosome 2"/>
</dbReference>
<protein>
    <submittedName>
        <fullName evidence="1">Uncharacterized protein</fullName>
    </submittedName>
</protein>
<reference evidence="1 2" key="1">
    <citation type="journal article" date="2019" name="Sci. Rep.">
        <title>A high-quality genome of Eragrostis curvula grass provides insights into Poaceae evolution and supports new strategies to enhance forage quality.</title>
        <authorList>
            <person name="Carballo J."/>
            <person name="Santos B.A.C.M."/>
            <person name="Zappacosta D."/>
            <person name="Garbus I."/>
            <person name="Selva J.P."/>
            <person name="Gallo C.A."/>
            <person name="Diaz A."/>
            <person name="Albertini E."/>
            <person name="Caccamo M."/>
            <person name="Echenique V."/>
        </authorList>
    </citation>
    <scope>NUCLEOTIDE SEQUENCE [LARGE SCALE GENOMIC DNA]</scope>
    <source>
        <strain evidence="2">cv. Victoria</strain>
        <tissue evidence="1">Leaf</tissue>
    </source>
</reference>
<evidence type="ECO:0000313" key="1">
    <source>
        <dbReference type="EMBL" id="TVU24059.1"/>
    </source>
</evidence>
<organism evidence="1 2">
    <name type="scientific">Eragrostis curvula</name>
    <name type="common">weeping love grass</name>
    <dbReference type="NCBI Taxonomy" id="38414"/>
    <lineage>
        <taxon>Eukaryota</taxon>
        <taxon>Viridiplantae</taxon>
        <taxon>Streptophyta</taxon>
        <taxon>Embryophyta</taxon>
        <taxon>Tracheophyta</taxon>
        <taxon>Spermatophyta</taxon>
        <taxon>Magnoliopsida</taxon>
        <taxon>Liliopsida</taxon>
        <taxon>Poales</taxon>
        <taxon>Poaceae</taxon>
        <taxon>PACMAD clade</taxon>
        <taxon>Chloridoideae</taxon>
        <taxon>Eragrostideae</taxon>
        <taxon>Eragrostidinae</taxon>
        <taxon>Eragrostis</taxon>
    </lineage>
</organism>